<evidence type="ECO:0000313" key="1">
    <source>
        <dbReference type="Proteomes" id="UP000095283"/>
    </source>
</evidence>
<sequence>MKQQTMTASKQLSEEIIHYISLQRLNNSKNTVLKLKLLERFYFTHFRKMQSIIHKKNGIISQMMNQNL</sequence>
<organism evidence="1 2">
    <name type="scientific">Heterorhabditis bacteriophora</name>
    <name type="common">Entomopathogenic nematode worm</name>
    <dbReference type="NCBI Taxonomy" id="37862"/>
    <lineage>
        <taxon>Eukaryota</taxon>
        <taxon>Metazoa</taxon>
        <taxon>Ecdysozoa</taxon>
        <taxon>Nematoda</taxon>
        <taxon>Chromadorea</taxon>
        <taxon>Rhabditida</taxon>
        <taxon>Rhabditina</taxon>
        <taxon>Rhabditomorpha</taxon>
        <taxon>Strongyloidea</taxon>
        <taxon>Heterorhabditidae</taxon>
        <taxon>Heterorhabditis</taxon>
    </lineage>
</organism>
<reference evidence="2" key="1">
    <citation type="submission" date="2016-11" db="UniProtKB">
        <authorList>
            <consortium name="WormBaseParasite"/>
        </authorList>
    </citation>
    <scope>IDENTIFICATION</scope>
</reference>
<dbReference type="Proteomes" id="UP000095283">
    <property type="component" value="Unplaced"/>
</dbReference>
<name>A0A1I7WVA8_HETBA</name>
<keyword evidence="1" id="KW-1185">Reference proteome</keyword>
<dbReference type="WBParaSite" id="Hba_09083">
    <property type="protein sequence ID" value="Hba_09083"/>
    <property type="gene ID" value="Hba_09083"/>
</dbReference>
<accession>A0A1I7WVA8</accession>
<evidence type="ECO:0000313" key="2">
    <source>
        <dbReference type="WBParaSite" id="Hba_09083"/>
    </source>
</evidence>
<proteinExistence type="predicted"/>
<dbReference type="AlphaFoldDB" id="A0A1I7WVA8"/>
<protein>
    <submittedName>
        <fullName evidence="2">Uncharacterized protein</fullName>
    </submittedName>
</protein>